<evidence type="ECO:0000256" key="1">
    <source>
        <dbReference type="SAM" id="MobiDB-lite"/>
    </source>
</evidence>
<keyword evidence="3" id="KW-1185">Reference proteome</keyword>
<accession>A0AAW0AEG3</accession>
<gene>
    <name evidence="2" type="ORF">R3P38DRAFT_3212447</name>
</gene>
<name>A0AAW0AEG3_9AGAR</name>
<feature type="compositionally biased region" description="Low complexity" evidence="1">
    <location>
        <begin position="346"/>
        <end position="355"/>
    </location>
</feature>
<dbReference type="EMBL" id="JAWWNJ010000071">
    <property type="protein sequence ID" value="KAK7007399.1"/>
    <property type="molecule type" value="Genomic_DNA"/>
</dbReference>
<organism evidence="2 3">
    <name type="scientific">Favolaschia claudopus</name>
    <dbReference type="NCBI Taxonomy" id="2862362"/>
    <lineage>
        <taxon>Eukaryota</taxon>
        <taxon>Fungi</taxon>
        <taxon>Dikarya</taxon>
        <taxon>Basidiomycota</taxon>
        <taxon>Agaricomycotina</taxon>
        <taxon>Agaricomycetes</taxon>
        <taxon>Agaricomycetidae</taxon>
        <taxon>Agaricales</taxon>
        <taxon>Marasmiineae</taxon>
        <taxon>Mycenaceae</taxon>
        <taxon>Favolaschia</taxon>
    </lineage>
</organism>
<sequence length="527" mass="58170">MDGPHLLTARCSVTPRGIDDLLDTCHKVPQTLSINAQEIQGKPEETSQEFSESASGLITLSHYPDQEGLSLWSTPRETPIMKEIFPGMHPTNPSLEKDDAQADIISRLLTQRQSFATVLRTTIFSSTRRKSLSSETIATADVQNNKSYLVIDFSFCVEGWLAIVGTASREPQPRPVPKVLPPISTSHDTSLGASLLARHAGGTHTIGIVDVQSSSQCPPSCTSLYMGANIRTLHSYATSLGQLGAFLLPSPTCPRPSGQCRPALVAWQHWPPLNHLPPHIAYPSPADILVEMLAPSEHRHPLFPPSHVDADRGTMCLRRQEFSHSGSCRPGMLRLDFRRLHPARRSSSTSSLLAPNDPYVDGASPSHAGRNPYVSRSVPTRRTGRGTLLLSGWTSLVQRMPEAPRLTRIPRRPLTPYTRKDHCYRILRLVANDVIDTVPYVSVWDISLGGTEVSPRLMRSLRRMLLKRAPIMSTPILLQDEVVDAMDDLVEAIGAERTGPIIFKRPDMTTRDAFPTFSSGYVFAQLL</sequence>
<dbReference type="AlphaFoldDB" id="A0AAW0AEG3"/>
<proteinExistence type="predicted"/>
<evidence type="ECO:0000313" key="3">
    <source>
        <dbReference type="Proteomes" id="UP001362999"/>
    </source>
</evidence>
<evidence type="ECO:0000313" key="2">
    <source>
        <dbReference type="EMBL" id="KAK7007399.1"/>
    </source>
</evidence>
<reference evidence="2 3" key="1">
    <citation type="journal article" date="2024" name="J Genomics">
        <title>Draft genome sequencing and assembly of Favolaschia claudopus CIRM-BRFM 2984 isolated from oak limbs.</title>
        <authorList>
            <person name="Navarro D."/>
            <person name="Drula E."/>
            <person name="Chaduli D."/>
            <person name="Cazenave R."/>
            <person name="Ahrendt S."/>
            <person name="Wang J."/>
            <person name="Lipzen A."/>
            <person name="Daum C."/>
            <person name="Barry K."/>
            <person name="Grigoriev I.V."/>
            <person name="Favel A."/>
            <person name="Rosso M.N."/>
            <person name="Martin F."/>
        </authorList>
    </citation>
    <scope>NUCLEOTIDE SEQUENCE [LARGE SCALE GENOMIC DNA]</scope>
    <source>
        <strain evidence="2 3">CIRM-BRFM 2984</strain>
    </source>
</reference>
<feature type="region of interest" description="Disordered" evidence="1">
    <location>
        <begin position="346"/>
        <end position="380"/>
    </location>
</feature>
<protein>
    <submittedName>
        <fullName evidence="2">Uncharacterized protein</fullName>
    </submittedName>
</protein>
<dbReference type="Proteomes" id="UP001362999">
    <property type="component" value="Unassembled WGS sequence"/>
</dbReference>
<comment type="caution">
    <text evidence="2">The sequence shown here is derived from an EMBL/GenBank/DDBJ whole genome shotgun (WGS) entry which is preliminary data.</text>
</comment>